<evidence type="ECO:0000259" key="12">
    <source>
        <dbReference type="Pfam" id="PF05430"/>
    </source>
</evidence>
<evidence type="ECO:0000256" key="10">
    <source>
        <dbReference type="HAMAP-Rule" id="MF_01102"/>
    </source>
</evidence>
<evidence type="ECO:0000256" key="2">
    <source>
        <dbReference type="ARBA" id="ARBA00022603"/>
    </source>
</evidence>
<dbReference type="Pfam" id="PF05430">
    <property type="entry name" value="Methyltransf_30"/>
    <property type="match status" value="1"/>
</dbReference>
<evidence type="ECO:0000256" key="7">
    <source>
        <dbReference type="ARBA" id="ARBA00022827"/>
    </source>
</evidence>
<evidence type="ECO:0000259" key="11">
    <source>
        <dbReference type="Pfam" id="PF01266"/>
    </source>
</evidence>
<comment type="similarity">
    <text evidence="10">In the N-terminal section; belongs to the methyltransferase superfamily. tRNA (mnm(5)s(2)U34)-methyltransferase family.</text>
</comment>
<name>A0ABV7MDZ6_9PROT</name>
<evidence type="ECO:0000313" key="13">
    <source>
        <dbReference type="EMBL" id="MFC3303674.1"/>
    </source>
</evidence>
<comment type="function">
    <text evidence="10">Catalyzes the last two steps in the biosynthesis of 5-methylaminomethyl-2-thiouridine (mnm(5)s(2)U) at the wobble position (U34) in tRNA. Catalyzes the FAD-dependent demodification of cmnm(5)s(2)U34 to nm(5)s(2)U34, followed by the transfer of a methyl group from S-adenosyl-L-methionine to nm(5)s(2)U34, to form mnm(5)s(2)U34.</text>
</comment>
<comment type="subcellular location">
    <subcellularLocation>
        <location evidence="10">Cytoplasm</location>
    </subcellularLocation>
</comment>
<dbReference type="InterPro" id="IPR008471">
    <property type="entry name" value="MnmC-like_methylTransf"/>
</dbReference>
<dbReference type="HAMAP" id="MF_01102">
    <property type="entry name" value="MnmC"/>
    <property type="match status" value="1"/>
</dbReference>
<dbReference type="Gene3D" id="3.40.50.150">
    <property type="entry name" value="Vaccinia Virus protein VP39"/>
    <property type="match status" value="1"/>
</dbReference>
<keyword evidence="8 10" id="KW-0560">Oxidoreductase</keyword>
<dbReference type="SUPFAM" id="SSF51905">
    <property type="entry name" value="FAD/NAD(P)-binding domain"/>
    <property type="match status" value="1"/>
</dbReference>
<dbReference type="InterPro" id="IPR006076">
    <property type="entry name" value="FAD-dep_OxRdtase"/>
</dbReference>
<dbReference type="EMBL" id="JBHRVA010000003">
    <property type="protein sequence ID" value="MFC3303674.1"/>
    <property type="molecule type" value="Genomic_DNA"/>
</dbReference>
<dbReference type="Gene3D" id="3.50.50.60">
    <property type="entry name" value="FAD/NAD(P)-binding domain"/>
    <property type="match status" value="1"/>
</dbReference>
<dbReference type="NCBIfam" id="NF033855">
    <property type="entry name" value="tRNA_MNMC2"/>
    <property type="match status" value="1"/>
</dbReference>
<comment type="cofactor">
    <cofactor evidence="10">
        <name>FAD</name>
        <dbReference type="ChEBI" id="CHEBI:57692"/>
    </cofactor>
</comment>
<evidence type="ECO:0000256" key="8">
    <source>
        <dbReference type="ARBA" id="ARBA00023002"/>
    </source>
</evidence>
<dbReference type="PANTHER" id="PTHR13847:SF283">
    <property type="entry name" value="TRNA 5-METHYLAMINOMETHYL-2-THIOURIDINE BIOSYNTHESIS BIFUNCTIONAL PROTEIN MNMC"/>
    <property type="match status" value="1"/>
</dbReference>
<keyword evidence="2 10" id="KW-0489">Methyltransferase</keyword>
<organism evidence="13 14">
    <name type="scientific">Parvularcula lutaonensis</name>
    <dbReference type="NCBI Taxonomy" id="491923"/>
    <lineage>
        <taxon>Bacteria</taxon>
        <taxon>Pseudomonadati</taxon>
        <taxon>Pseudomonadota</taxon>
        <taxon>Alphaproteobacteria</taxon>
        <taxon>Parvularculales</taxon>
        <taxon>Parvularculaceae</taxon>
        <taxon>Parvularcula</taxon>
    </lineage>
</organism>
<keyword evidence="9 10" id="KW-0511">Multifunctional enzyme</keyword>
<keyword evidence="4 10" id="KW-0808">Transferase</keyword>
<evidence type="ECO:0000256" key="3">
    <source>
        <dbReference type="ARBA" id="ARBA00022630"/>
    </source>
</evidence>
<dbReference type="RefSeq" id="WP_189576440.1">
    <property type="nucleotide sequence ID" value="NZ_BMXU01000002.1"/>
</dbReference>
<feature type="region of interest" description="tRNA (mnm(5)s(2)U34)-methyltransferase" evidence="10">
    <location>
        <begin position="1"/>
        <end position="236"/>
    </location>
</feature>
<comment type="similarity">
    <text evidence="10">In the C-terminal section; belongs to the DAO family.</text>
</comment>
<dbReference type="InterPro" id="IPR029063">
    <property type="entry name" value="SAM-dependent_MTases_sf"/>
</dbReference>
<keyword evidence="14" id="KW-1185">Reference proteome</keyword>
<gene>
    <name evidence="13" type="primary">mnmD</name>
    <name evidence="10" type="synonym">mnmC</name>
    <name evidence="13" type="ORF">ACFONP_13155</name>
</gene>
<dbReference type="Gene3D" id="3.30.9.10">
    <property type="entry name" value="D-Amino Acid Oxidase, subunit A, domain 2"/>
    <property type="match status" value="1"/>
</dbReference>
<accession>A0ABV7MDZ6</accession>
<keyword evidence="3 10" id="KW-0285">Flavoprotein</keyword>
<evidence type="ECO:0000313" key="14">
    <source>
        <dbReference type="Proteomes" id="UP001595607"/>
    </source>
</evidence>
<dbReference type="EC" id="2.1.1.61" evidence="10"/>
<dbReference type="NCBIfam" id="TIGR03197">
    <property type="entry name" value="MnmC_Cterm"/>
    <property type="match status" value="1"/>
</dbReference>
<keyword evidence="5 10" id="KW-0949">S-adenosyl-L-methionine</keyword>
<evidence type="ECO:0000256" key="9">
    <source>
        <dbReference type="ARBA" id="ARBA00023268"/>
    </source>
</evidence>
<dbReference type="Pfam" id="PF01266">
    <property type="entry name" value="DAO"/>
    <property type="match status" value="1"/>
</dbReference>
<dbReference type="PANTHER" id="PTHR13847">
    <property type="entry name" value="SARCOSINE DEHYDROGENASE-RELATED"/>
    <property type="match status" value="1"/>
</dbReference>
<feature type="domain" description="FAD dependent oxidoreductase" evidence="11">
    <location>
        <begin position="258"/>
        <end position="583"/>
    </location>
</feature>
<evidence type="ECO:0000256" key="6">
    <source>
        <dbReference type="ARBA" id="ARBA00022694"/>
    </source>
</evidence>
<feature type="domain" description="MnmC-like methyltransferase" evidence="12">
    <location>
        <begin position="115"/>
        <end position="234"/>
    </location>
</feature>
<dbReference type="InterPro" id="IPR017610">
    <property type="entry name" value="tRNA_S-uridine_synth_MnmC_C"/>
</dbReference>
<sequence length="617" mass="65356">MSRLGEPELEEGEAGTLRSLSFGDIYYSPEDGLAESRYVFVDGNDLHRRLESVERGQDFVVGELGFGTGLNVLALWQACAEVRSGPLHIWSCEAFPLHKDRFVEMQRRIAERWPELRPYADRLAALYPEPCPGTVRLDLAPHISLTIAFGEAEKALAAADFKADAWFLDGFAPSRNPAMWSPAVMAQLARLSKSGATAATFSVAGGVRAALEGAGFAWEKAPGFGRKKHMLRARIDEPNGEPSENPWFAAPGPVPAGKVAIIGGGIAGAHLAHALHAHDREAVLFDPQPAGGASGNPAGLVMPRLDADDSPAARFYRDAFLHAVRTYRIMPEAFTPCGGEMAIDDAKAEGIASHGLWPDGALEFHGGRALVRDAGVLRPEVAVRTLMAGVQQIANTVVSIHQEDASFVETANGERHGPFAAVIDARGAAHQATQADAVMPSLGQIDVFDGPCLDRIVTDGSYVAPLGSQLIAGATYAAFAGGEVGPSAENTEANRASAAALLGRPVGNHVSSRAALRATTQDRHPMAGPLYDTGRAIHAYRGLAKGSRQDYPPAPYRKGRYVLTGLGSRGLVTAPILAAHVAAQLCGGVSPLTRDAADMVHPGRFLVRAIKRGKVSP</sequence>
<dbReference type="EC" id="1.5.-.-" evidence="10"/>
<evidence type="ECO:0000256" key="4">
    <source>
        <dbReference type="ARBA" id="ARBA00022679"/>
    </source>
</evidence>
<reference evidence="14" key="1">
    <citation type="journal article" date="2019" name="Int. J. Syst. Evol. Microbiol.">
        <title>The Global Catalogue of Microorganisms (GCM) 10K type strain sequencing project: providing services to taxonomists for standard genome sequencing and annotation.</title>
        <authorList>
            <consortium name="The Broad Institute Genomics Platform"/>
            <consortium name="The Broad Institute Genome Sequencing Center for Infectious Disease"/>
            <person name="Wu L."/>
            <person name="Ma J."/>
        </authorList>
    </citation>
    <scope>NUCLEOTIDE SEQUENCE [LARGE SCALE GENOMIC DNA]</scope>
    <source>
        <strain evidence="14">KCTC 22245</strain>
    </source>
</reference>
<comment type="catalytic activity">
    <reaction evidence="10">
        <text>5-aminomethyl-2-thiouridine(34) in tRNA + S-adenosyl-L-methionine = 5-methylaminomethyl-2-thiouridine(34) in tRNA + S-adenosyl-L-homocysteine + H(+)</text>
        <dbReference type="Rhea" id="RHEA:19569"/>
        <dbReference type="Rhea" id="RHEA-COMP:10195"/>
        <dbReference type="Rhea" id="RHEA-COMP:10197"/>
        <dbReference type="ChEBI" id="CHEBI:15378"/>
        <dbReference type="ChEBI" id="CHEBI:57856"/>
        <dbReference type="ChEBI" id="CHEBI:59789"/>
        <dbReference type="ChEBI" id="CHEBI:74454"/>
        <dbReference type="ChEBI" id="CHEBI:74455"/>
        <dbReference type="EC" id="2.1.1.61"/>
    </reaction>
</comment>
<keyword evidence="1 10" id="KW-0963">Cytoplasm</keyword>
<dbReference type="InterPro" id="IPR047785">
    <property type="entry name" value="tRNA_MNMC2"/>
</dbReference>
<comment type="caution">
    <text evidence="13">The sequence shown here is derived from an EMBL/GenBank/DDBJ whole genome shotgun (WGS) entry which is preliminary data.</text>
</comment>
<keyword evidence="7 10" id="KW-0274">FAD</keyword>
<evidence type="ECO:0000256" key="5">
    <source>
        <dbReference type="ARBA" id="ARBA00022691"/>
    </source>
</evidence>
<evidence type="ECO:0000256" key="1">
    <source>
        <dbReference type="ARBA" id="ARBA00022490"/>
    </source>
</evidence>
<dbReference type="Proteomes" id="UP001595607">
    <property type="component" value="Unassembled WGS sequence"/>
</dbReference>
<proteinExistence type="inferred from homology"/>
<dbReference type="InterPro" id="IPR036188">
    <property type="entry name" value="FAD/NAD-bd_sf"/>
</dbReference>
<dbReference type="InterPro" id="IPR023032">
    <property type="entry name" value="tRNA_MAMT_biosynth_bifunc_MnmC"/>
</dbReference>
<protein>
    <recommendedName>
        <fullName evidence="10">tRNA 5-methylaminomethyl-2-thiouridine biosynthesis bifunctional protein MnmC</fullName>
        <shortName evidence="10">tRNA mnm(5)s(2)U biosynthesis bifunctional protein</shortName>
    </recommendedName>
    <domain>
        <recommendedName>
            <fullName evidence="10">tRNA (mnm(5)s(2)U34)-methyltransferase</fullName>
            <ecNumber evidence="10">2.1.1.61</ecNumber>
        </recommendedName>
    </domain>
    <domain>
        <recommendedName>
            <fullName evidence="10">FAD-dependent cmnm(5)s(2)U34 oxidoreductase</fullName>
            <ecNumber evidence="10">1.5.-.-</ecNumber>
        </recommendedName>
    </domain>
</protein>
<feature type="region of interest" description="FAD-dependent cmnm(5)s(2)U34 oxidoreductase" evidence="10">
    <location>
        <begin position="262"/>
        <end position="617"/>
    </location>
</feature>
<keyword evidence="6 10" id="KW-0819">tRNA processing</keyword>